<dbReference type="PANTHER" id="PTHR14859:SF1">
    <property type="entry name" value="PGAP2-INTERACTING PROTEIN"/>
    <property type="match status" value="1"/>
</dbReference>
<dbReference type="CDD" id="cd09084">
    <property type="entry name" value="EEP-2"/>
    <property type="match status" value="1"/>
</dbReference>
<dbReference type="RefSeq" id="WP_304419681.1">
    <property type="nucleotide sequence ID" value="NZ_JANCMU010000001.1"/>
</dbReference>
<keyword evidence="3" id="KW-0378">Hydrolase</keyword>
<feature type="domain" description="Endonuclease/exonuclease/phosphatase" evidence="2">
    <location>
        <begin position="96"/>
        <end position="320"/>
    </location>
</feature>
<dbReference type="Pfam" id="PF03372">
    <property type="entry name" value="Exo_endo_phos"/>
    <property type="match status" value="1"/>
</dbReference>
<keyword evidence="4" id="KW-1185">Reference proteome</keyword>
<keyword evidence="1" id="KW-0812">Transmembrane</keyword>
<keyword evidence="3" id="KW-0255">Endonuclease</keyword>
<evidence type="ECO:0000313" key="3">
    <source>
        <dbReference type="EMBL" id="MDG4944936.1"/>
    </source>
</evidence>
<evidence type="ECO:0000259" key="2">
    <source>
        <dbReference type="Pfam" id="PF03372"/>
    </source>
</evidence>
<dbReference type="PANTHER" id="PTHR14859">
    <property type="entry name" value="CALCOFLUOR WHITE HYPERSENSITIVE PROTEIN PRECURSOR"/>
    <property type="match status" value="1"/>
</dbReference>
<feature type="transmembrane region" description="Helical" evidence="1">
    <location>
        <begin position="34"/>
        <end position="56"/>
    </location>
</feature>
<reference evidence="3" key="1">
    <citation type="submission" date="2022-07" db="EMBL/GenBank/DDBJ databases">
        <title>Description and genome-wide analysis of Profundicola chukchiensis gen. nov., sp. nov., marine bacteria isolated from bottom sediments of the Chukchi Sea.</title>
        <authorList>
            <person name="Romanenko L."/>
            <person name="Otstavnykh N."/>
            <person name="Kurilenko V."/>
            <person name="Eremeev V."/>
            <person name="Velansky P."/>
            <person name="Mikhailov V."/>
            <person name="Isaeva M."/>
        </authorList>
    </citation>
    <scope>NUCLEOTIDE SEQUENCE</scope>
    <source>
        <strain evidence="3">KMM 9713</strain>
    </source>
</reference>
<evidence type="ECO:0000313" key="4">
    <source>
        <dbReference type="Proteomes" id="UP001152599"/>
    </source>
</evidence>
<feature type="transmembrane region" description="Helical" evidence="1">
    <location>
        <begin position="63"/>
        <end position="84"/>
    </location>
</feature>
<dbReference type="InterPro" id="IPR051916">
    <property type="entry name" value="GPI-anchor_lipid_remodeler"/>
</dbReference>
<dbReference type="EMBL" id="JANCMU010000001">
    <property type="protein sequence ID" value="MDG4944936.1"/>
    <property type="molecule type" value="Genomic_DNA"/>
</dbReference>
<proteinExistence type="predicted"/>
<accession>A0A9X4MZ08</accession>
<dbReference type="SUPFAM" id="SSF56219">
    <property type="entry name" value="DNase I-like"/>
    <property type="match status" value="1"/>
</dbReference>
<sequence>MKSILILLHFGLLAAAYAVVLNQWIQPSIFPYFNLLSLGFPVLMVLNLILLVFWWFYRWKIAFVFTLLSLCLAIPLNKIVHIYGEPETTESNLKLISYNVQYFFQDAEGIMKILKDENADVIFIQEMGPGPEGIIENSTNDKAYFFENYNSLGIASKYPIIETQSFRLDHYPTTYTYADIALPNDTVRFITFYLESLHIDQEQIKDPNVDSERIKNNFKTLSSKVLKTAKIHEKQIDAIRENIKSSPYPVVLAGDMNAVPSSYEYYALKRGKKDAFLYGDKVLGTTFPSFGVPLRLDFVFVPEKFKIKSHRIEPVPYSDHYPVIVEIQIP</sequence>
<dbReference type="InterPro" id="IPR036691">
    <property type="entry name" value="Endo/exonu/phosph_ase_sf"/>
</dbReference>
<name>A0A9X4MZ08_9FLAO</name>
<comment type="caution">
    <text evidence="3">The sequence shown here is derived from an EMBL/GenBank/DDBJ whole genome shotgun (WGS) entry which is preliminary data.</text>
</comment>
<dbReference type="Proteomes" id="UP001152599">
    <property type="component" value="Unassembled WGS sequence"/>
</dbReference>
<dbReference type="GO" id="GO:0006506">
    <property type="term" value="P:GPI anchor biosynthetic process"/>
    <property type="evidence" value="ECO:0007669"/>
    <property type="project" value="TreeGrafter"/>
</dbReference>
<dbReference type="Gene3D" id="3.60.10.10">
    <property type="entry name" value="Endonuclease/exonuclease/phosphatase"/>
    <property type="match status" value="1"/>
</dbReference>
<evidence type="ECO:0000256" key="1">
    <source>
        <dbReference type="SAM" id="Phobius"/>
    </source>
</evidence>
<dbReference type="GO" id="GO:0004519">
    <property type="term" value="F:endonuclease activity"/>
    <property type="evidence" value="ECO:0007669"/>
    <property type="project" value="UniProtKB-KW"/>
</dbReference>
<protein>
    <submittedName>
        <fullName evidence="3">Endonuclease/exonuclease/phosphatase family protein</fullName>
    </submittedName>
</protein>
<dbReference type="AlphaFoldDB" id="A0A9X4MZ08"/>
<gene>
    <name evidence="3" type="ORF">NMK71_00775</name>
</gene>
<dbReference type="GO" id="GO:0016020">
    <property type="term" value="C:membrane"/>
    <property type="evidence" value="ECO:0007669"/>
    <property type="project" value="GOC"/>
</dbReference>
<keyword evidence="1" id="KW-1133">Transmembrane helix</keyword>
<organism evidence="3 4">
    <name type="scientific">Profundicola chukchiensis</name>
    <dbReference type="NCBI Taxonomy" id="2961959"/>
    <lineage>
        <taxon>Bacteria</taxon>
        <taxon>Pseudomonadati</taxon>
        <taxon>Bacteroidota</taxon>
        <taxon>Flavobacteriia</taxon>
        <taxon>Flavobacteriales</taxon>
        <taxon>Weeksellaceae</taxon>
        <taxon>Profundicola</taxon>
    </lineage>
</organism>
<keyword evidence="3" id="KW-0540">Nuclease</keyword>
<keyword evidence="1" id="KW-0472">Membrane</keyword>
<dbReference type="InterPro" id="IPR005135">
    <property type="entry name" value="Endo/exonuclease/phosphatase"/>
</dbReference>